<dbReference type="InterPro" id="IPR008473">
    <property type="entry name" value="Phage_holin_3_7"/>
</dbReference>
<keyword evidence="1" id="KW-0812">Transmembrane</keyword>
<sequence length="104" mass="10968">MIDVNSILITLNAISCSLIALRLIAFQRNGAGYNRAASLCAFVLIAASGTVAIRIAFGQYAHADPAETLLNLALCVVVFTAKGNIRHLTRPMSSAVNPKKGKPS</sequence>
<accession>A0ABM9SXK1</accession>
<protein>
    <submittedName>
        <fullName evidence="2">Protein of uncharacterized function (DUF754)</fullName>
    </submittedName>
</protein>
<gene>
    <name evidence="2" type="ORF">ERS137966_03751</name>
</gene>
<evidence type="ECO:0000313" key="3">
    <source>
        <dbReference type="Proteomes" id="UP000038647"/>
    </source>
</evidence>
<dbReference type="RefSeq" id="WP_049604416.1">
    <property type="nucleotide sequence ID" value="NZ_CABHQE010000096.1"/>
</dbReference>
<feature type="transmembrane region" description="Helical" evidence="1">
    <location>
        <begin position="69"/>
        <end position="85"/>
    </location>
</feature>
<keyword evidence="3" id="KW-1185">Reference proteome</keyword>
<feature type="transmembrane region" description="Helical" evidence="1">
    <location>
        <begin position="36"/>
        <end position="57"/>
    </location>
</feature>
<organism evidence="2 3">
    <name type="scientific">Yersinia aldovae</name>
    <dbReference type="NCBI Taxonomy" id="29483"/>
    <lineage>
        <taxon>Bacteria</taxon>
        <taxon>Pseudomonadati</taxon>
        <taxon>Pseudomonadota</taxon>
        <taxon>Gammaproteobacteria</taxon>
        <taxon>Enterobacterales</taxon>
        <taxon>Yersiniaceae</taxon>
        <taxon>Yersinia</taxon>
    </lineage>
</organism>
<dbReference type="Pfam" id="PF05449">
    <property type="entry name" value="Phage_holin_3_7"/>
    <property type="match status" value="1"/>
</dbReference>
<dbReference type="EMBL" id="CQEH01000023">
    <property type="protein sequence ID" value="CNL62667.1"/>
    <property type="molecule type" value="Genomic_DNA"/>
</dbReference>
<proteinExistence type="predicted"/>
<comment type="caution">
    <text evidence="2">The sequence shown here is derived from an EMBL/GenBank/DDBJ whole genome shotgun (WGS) entry which is preliminary data.</text>
</comment>
<keyword evidence="1" id="KW-1133">Transmembrane helix</keyword>
<feature type="transmembrane region" description="Helical" evidence="1">
    <location>
        <begin position="6"/>
        <end position="24"/>
    </location>
</feature>
<evidence type="ECO:0000313" key="2">
    <source>
        <dbReference type="EMBL" id="CNL62667.1"/>
    </source>
</evidence>
<evidence type="ECO:0000256" key="1">
    <source>
        <dbReference type="SAM" id="Phobius"/>
    </source>
</evidence>
<reference evidence="2 3" key="1">
    <citation type="submission" date="2015-03" db="EMBL/GenBank/DDBJ databases">
        <authorList>
            <consortium name="Pathogen Informatics"/>
            <person name="Murphy D."/>
        </authorList>
    </citation>
    <scope>NUCLEOTIDE SEQUENCE [LARGE SCALE GENOMIC DNA]</scope>
    <source>
        <strain evidence="2 3">IP08791</strain>
    </source>
</reference>
<dbReference type="Proteomes" id="UP000038647">
    <property type="component" value="Unassembled WGS sequence"/>
</dbReference>
<name>A0ABM9SXK1_YERAL</name>
<keyword evidence="1" id="KW-0472">Membrane</keyword>